<dbReference type="AlphaFoldDB" id="A0A5W2T2I3"/>
<organism evidence="1">
    <name type="scientific">Salmonella enterica subsp. enterica serovar Bredeney</name>
    <dbReference type="NCBI Taxonomy" id="134047"/>
    <lineage>
        <taxon>Bacteria</taxon>
        <taxon>Pseudomonadati</taxon>
        <taxon>Pseudomonadota</taxon>
        <taxon>Gammaproteobacteria</taxon>
        <taxon>Enterobacterales</taxon>
        <taxon>Enterobacteriaceae</taxon>
        <taxon>Salmonella</taxon>
    </lineage>
</organism>
<evidence type="ECO:0000313" key="1">
    <source>
        <dbReference type="EMBL" id="EBW5240730.1"/>
    </source>
</evidence>
<protein>
    <submittedName>
        <fullName evidence="1">Uncharacterized protein</fullName>
    </submittedName>
</protein>
<comment type="caution">
    <text evidence="1">The sequence shown here is derived from an EMBL/GenBank/DDBJ whole genome shotgun (WGS) entry which is preliminary data.</text>
</comment>
<dbReference type="Proteomes" id="UP000839893">
    <property type="component" value="Unassembled WGS sequence"/>
</dbReference>
<sequence length="60" mass="7198">MKRLFLELKASVLEKLLSPGIWLWPLLHRQKEYPKLTSPTEVIRLKTMMAELPRRKVRIN</sequence>
<dbReference type="EMBL" id="AAHIPB010000003">
    <property type="protein sequence ID" value="EBW5240730.1"/>
    <property type="molecule type" value="Genomic_DNA"/>
</dbReference>
<accession>A0A5W2T2I3</accession>
<gene>
    <name evidence="1" type="ORF">DPS86_07060</name>
</gene>
<name>A0A5W2T2I3_SALET</name>
<proteinExistence type="predicted"/>
<reference evidence="1" key="1">
    <citation type="submission" date="2018-06" db="EMBL/GenBank/DDBJ databases">
        <authorList>
            <person name="Ashton P.M."/>
            <person name="Dallman T."/>
            <person name="Nair S."/>
            <person name="De Pinna E."/>
            <person name="Peters T."/>
            <person name="Grant K."/>
        </authorList>
    </citation>
    <scope>NUCLEOTIDE SEQUENCE [LARGE SCALE GENOMIC DNA]</scope>
    <source>
        <strain evidence="1">529841</strain>
    </source>
</reference>